<keyword evidence="3" id="KW-1185">Reference proteome</keyword>
<dbReference type="Gene3D" id="2.30.40.10">
    <property type="entry name" value="Urease, subunit C, domain 1"/>
    <property type="match status" value="1"/>
</dbReference>
<name>A0ABT7BVM2_9CYAN</name>
<dbReference type="InterPro" id="IPR011059">
    <property type="entry name" value="Metal-dep_hydrolase_composite"/>
</dbReference>
<dbReference type="Gene3D" id="3.20.20.140">
    <property type="entry name" value="Metal-dependent hydrolases"/>
    <property type="match status" value="1"/>
</dbReference>
<sequence>MDKSILDRDRYWLYNAQIPLSLFLPDTGQATVIPNLDNLVRVDLEINRGLISNIRPVSNRNAPGINLNGGQIWCCFVDVHTHLDKGHIWERTRNLDGTFSGAIASSTEDAERYWNGEDIYHRMSFGLRCSYAYGTQAIRTHLDMRGEKTDESWDVFSALRHEWSGKIELQGVLFGLLDDVMSPLGEKSSDRIATMGGILGGVLFMNPDLDRQLDRLFAMASDRNLDLDLHVDESLDPNSRTLYYVARAALRNNFTGQITCGHCCSLSVQSPDVVKETLDLVKAANIAIVSLPMCNLYLQNRHPGQTPRARGVTLLKEISDRNIPVMVASDNCRDPFFGFGDHDGLEVFQQAVRIAHLDTPYGNWPNAIATTPGEIMNLVNSVAIGVGLPANLILFKGRGFSELLSRPQCDRVVLRQGKPIDTTLPDYAELDDLMR</sequence>
<comment type="caution">
    <text evidence="2">The sequence shown here is derived from an EMBL/GenBank/DDBJ whole genome shotgun (WGS) entry which is preliminary data.</text>
</comment>
<evidence type="ECO:0000259" key="1">
    <source>
        <dbReference type="Pfam" id="PF07969"/>
    </source>
</evidence>
<reference evidence="2 3" key="1">
    <citation type="submission" date="2023-01" db="EMBL/GenBank/DDBJ databases">
        <title>Novel diversity within Roseofilum (Cyanobacteria; Desertifilaceae) from marine benthic mats with descriptions of four novel species.</title>
        <authorList>
            <person name="Wang Y."/>
            <person name="Berthold D.E."/>
            <person name="Hu J."/>
            <person name="Lefler F.W."/>
            <person name="Laughinghouse H.D. IV."/>
        </authorList>
    </citation>
    <scope>NUCLEOTIDE SEQUENCE [LARGE SCALE GENOMIC DNA]</scope>
    <source>
        <strain evidence="2 3">BLCC-M143</strain>
    </source>
</reference>
<evidence type="ECO:0000313" key="2">
    <source>
        <dbReference type="EMBL" id="MDJ1183155.1"/>
    </source>
</evidence>
<dbReference type="InterPro" id="IPR052349">
    <property type="entry name" value="Metallo-hydrolase_Enzymes"/>
</dbReference>
<dbReference type="PANTHER" id="PTHR32027:SF0">
    <property type="entry name" value="CYTOSINE DEAMINASE"/>
    <property type="match status" value="1"/>
</dbReference>
<dbReference type="NCBIfam" id="NF005759">
    <property type="entry name" value="PRK07583.1"/>
    <property type="match status" value="1"/>
</dbReference>
<dbReference type="SUPFAM" id="SSF51556">
    <property type="entry name" value="Metallo-dependent hydrolases"/>
    <property type="match status" value="1"/>
</dbReference>
<dbReference type="InterPro" id="IPR013108">
    <property type="entry name" value="Amidohydro_3"/>
</dbReference>
<organism evidence="2 3">
    <name type="scientific">Roseofilum casamattae BLCC-M143</name>
    <dbReference type="NCBI Taxonomy" id="3022442"/>
    <lineage>
        <taxon>Bacteria</taxon>
        <taxon>Bacillati</taxon>
        <taxon>Cyanobacteriota</taxon>
        <taxon>Cyanophyceae</taxon>
        <taxon>Desertifilales</taxon>
        <taxon>Desertifilaceae</taxon>
        <taxon>Roseofilum</taxon>
        <taxon>Roseofilum casamattae</taxon>
    </lineage>
</organism>
<feature type="domain" description="Amidohydrolase 3" evidence="1">
    <location>
        <begin position="210"/>
        <end position="401"/>
    </location>
</feature>
<dbReference type="RefSeq" id="WP_283757810.1">
    <property type="nucleotide sequence ID" value="NZ_JAQOSQ010000006.1"/>
</dbReference>
<gene>
    <name evidence="2" type="ORF">PMH09_08100</name>
</gene>
<dbReference type="GO" id="GO:0004131">
    <property type="term" value="F:cytosine deaminase activity"/>
    <property type="evidence" value="ECO:0007669"/>
    <property type="project" value="UniProtKB-EC"/>
</dbReference>
<proteinExistence type="predicted"/>
<dbReference type="InterPro" id="IPR032466">
    <property type="entry name" value="Metal_Hydrolase"/>
</dbReference>
<dbReference type="CDD" id="cd01293">
    <property type="entry name" value="Bact_CD"/>
    <property type="match status" value="1"/>
</dbReference>
<dbReference type="Proteomes" id="UP001232992">
    <property type="component" value="Unassembled WGS sequence"/>
</dbReference>
<evidence type="ECO:0000313" key="3">
    <source>
        <dbReference type="Proteomes" id="UP001232992"/>
    </source>
</evidence>
<keyword evidence="2" id="KW-0378">Hydrolase</keyword>
<accession>A0ABT7BVM2</accession>
<dbReference type="EC" id="3.5.4.1" evidence="2"/>
<protein>
    <submittedName>
        <fullName evidence="2">Cytosine deaminase</fullName>
        <ecNumber evidence="2">3.5.4.1</ecNumber>
    </submittedName>
</protein>
<dbReference type="PANTHER" id="PTHR32027">
    <property type="entry name" value="CYTOSINE DEAMINASE"/>
    <property type="match status" value="1"/>
</dbReference>
<dbReference type="Pfam" id="PF07969">
    <property type="entry name" value="Amidohydro_3"/>
    <property type="match status" value="1"/>
</dbReference>
<dbReference type="EMBL" id="JAQOSQ010000006">
    <property type="protein sequence ID" value="MDJ1183155.1"/>
    <property type="molecule type" value="Genomic_DNA"/>
</dbReference>